<organism evidence="3 4">
    <name type="scientific">Nocardiopsis aegyptia</name>
    <dbReference type="NCBI Taxonomy" id="220378"/>
    <lineage>
        <taxon>Bacteria</taxon>
        <taxon>Bacillati</taxon>
        <taxon>Actinomycetota</taxon>
        <taxon>Actinomycetes</taxon>
        <taxon>Streptosporangiales</taxon>
        <taxon>Nocardiopsidaceae</taxon>
        <taxon>Nocardiopsis</taxon>
    </lineage>
</organism>
<evidence type="ECO:0000313" key="3">
    <source>
        <dbReference type="EMBL" id="NYJ35453.1"/>
    </source>
</evidence>
<gene>
    <name evidence="3" type="ORF">HNR10_003334</name>
</gene>
<dbReference type="Proteomes" id="UP000572051">
    <property type="component" value="Unassembled WGS sequence"/>
</dbReference>
<reference evidence="3 4" key="1">
    <citation type="submission" date="2020-07" db="EMBL/GenBank/DDBJ databases">
        <title>Sequencing the genomes of 1000 actinobacteria strains.</title>
        <authorList>
            <person name="Klenk H.-P."/>
        </authorList>
    </citation>
    <scope>NUCLEOTIDE SEQUENCE [LARGE SCALE GENOMIC DNA]</scope>
    <source>
        <strain evidence="3 4">DSM 44442</strain>
    </source>
</reference>
<feature type="compositionally biased region" description="Basic and acidic residues" evidence="1">
    <location>
        <begin position="44"/>
        <end position="59"/>
    </location>
</feature>
<dbReference type="EMBL" id="JACCFS010000001">
    <property type="protein sequence ID" value="NYJ35453.1"/>
    <property type="molecule type" value="Genomic_DNA"/>
</dbReference>
<keyword evidence="4" id="KW-1185">Reference proteome</keyword>
<dbReference type="InterPro" id="IPR043472">
    <property type="entry name" value="Macro_dom-like"/>
</dbReference>
<name>A0A7Z0ENP5_9ACTN</name>
<protein>
    <submittedName>
        <fullName evidence="3">Uncharacterized protein (TIGR02452 family)</fullName>
    </submittedName>
</protein>
<feature type="region of interest" description="Disordered" evidence="1">
    <location>
        <begin position="43"/>
        <end position="63"/>
    </location>
</feature>
<evidence type="ECO:0000313" key="4">
    <source>
        <dbReference type="Proteomes" id="UP000572051"/>
    </source>
</evidence>
<dbReference type="Pfam" id="PF10021">
    <property type="entry name" value="PARG_cat_microb"/>
    <property type="match status" value="1"/>
</dbReference>
<comment type="caution">
    <text evidence="3">The sequence shown here is derived from an EMBL/GenBank/DDBJ whole genome shotgun (WGS) entry which is preliminary data.</text>
</comment>
<dbReference type="NCBIfam" id="TIGR02452">
    <property type="entry name" value="TIGR02452 family protein"/>
    <property type="match status" value="1"/>
</dbReference>
<accession>A0A7Z0ENP5</accession>
<dbReference type="PANTHER" id="PTHR35596:SF1">
    <property type="entry name" value="MICROBIAL-TYPE PARG CATALYTIC DOMAIN-CONTAINING PROTEIN"/>
    <property type="match status" value="1"/>
</dbReference>
<proteinExistence type="predicted"/>
<dbReference type="InterPro" id="IPR019261">
    <property type="entry name" value="PARG_cat_microbial"/>
</dbReference>
<dbReference type="SUPFAM" id="SSF52949">
    <property type="entry name" value="Macro domain-like"/>
    <property type="match status" value="1"/>
</dbReference>
<dbReference type="InterPro" id="IPR012664">
    <property type="entry name" value="CHP02452"/>
</dbReference>
<dbReference type="PANTHER" id="PTHR35596">
    <property type="entry name" value="DUF2263 DOMAIN-CONTAINING PROTEIN"/>
    <property type="match status" value="1"/>
</dbReference>
<dbReference type="PIRSF" id="PIRSF014899">
    <property type="entry name" value="UCP014899"/>
    <property type="match status" value="1"/>
</dbReference>
<dbReference type="RefSeq" id="WP_179824611.1">
    <property type="nucleotide sequence ID" value="NZ_JACCFS010000001.1"/>
</dbReference>
<dbReference type="Gene3D" id="3.40.220.10">
    <property type="entry name" value="Leucine Aminopeptidase, subunit E, domain 1"/>
    <property type="match status" value="1"/>
</dbReference>
<sequence length="316" mass="33957">MSQRLRQVWRETRTAFERERYTVGDRTVDLSGAMAAMRTGTRLHLPEELERSAPPDPRRRTTGFAVTGESTLAAVVRLAGEEAGSGAAAEAGPEAEAGAWTDAGGGAAGRVGALNFASARNPGGGVANGARAQEESLVRSSALYASLTACPEFYEHHRAERGLLYTDRVIHSPGVPVFRDDRGGWLTRPVSADFLTCAAPNRRMIERNRTGEAERIPGVLVGRARGVLAVAAHAGVERLVLGAWGGGVFANRPSEVAEAFAEHLRGEFEGVFAQVVFAVLGRDEEVRRPFREAFAAERWGRPQDRGARPPAGQEFS</sequence>
<evidence type="ECO:0000259" key="2">
    <source>
        <dbReference type="Pfam" id="PF10021"/>
    </source>
</evidence>
<dbReference type="AlphaFoldDB" id="A0A7Z0ENP5"/>
<feature type="domain" description="Microbial-type PARG catalytic" evidence="2">
    <location>
        <begin position="11"/>
        <end position="180"/>
    </location>
</feature>
<evidence type="ECO:0000256" key="1">
    <source>
        <dbReference type="SAM" id="MobiDB-lite"/>
    </source>
</evidence>